<accession>A0ABQ8J781</accession>
<evidence type="ECO:0000256" key="7">
    <source>
        <dbReference type="SAM" id="Phobius"/>
    </source>
</evidence>
<dbReference type="Gene3D" id="2.60.40.1120">
    <property type="entry name" value="Carboxypeptidase-like, regulatory domain"/>
    <property type="match status" value="1"/>
</dbReference>
<dbReference type="PANTHER" id="PTHR13605:SF4">
    <property type="entry name" value="ER MEMBRANE PROTEIN COMPLEX SUBUNIT 7"/>
    <property type="match status" value="1"/>
</dbReference>
<comment type="subcellular location">
    <subcellularLocation>
        <location evidence="1">Membrane</location>
        <topology evidence="1">Single-pass membrane protein</topology>
    </subcellularLocation>
</comment>
<reference evidence="10 11" key="1">
    <citation type="journal article" date="2018" name="J. Allergy Clin. Immunol.">
        <title>High-quality assembly of Dermatophagoides pteronyssinus genome and transcriptome reveals a wide range of novel allergens.</title>
        <authorList>
            <person name="Liu X.Y."/>
            <person name="Yang K.Y."/>
            <person name="Wang M.Q."/>
            <person name="Kwok J.S."/>
            <person name="Zeng X."/>
            <person name="Yang Z."/>
            <person name="Xiao X.J."/>
            <person name="Lau C.P."/>
            <person name="Li Y."/>
            <person name="Huang Z.M."/>
            <person name="Ba J.G."/>
            <person name="Yim A.K."/>
            <person name="Ouyang C.Y."/>
            <person name="Ngai S.M."/>
            <person name="Chan T.F."/>
            <person name="Leung E.L."/>
            <person name="Liu L."/>
            <person name="Liu Z.G."/>
            <person name="Tsui S.K."/>
        </authorList>
    </citation>
    <scope>NUCLEOTIDE SEQUENCE [LARGE SCALE GENOMIC DNA]</scope>
    <source>
        <strain evidence="10">Derp</strain>
    </source>
</reference>
<keyword evidence="5 7" id="KW-1133">Transmembrane helix</keyword>
<dbReference type="Pfam" id="PF09430">
    <property type="entry name" value="EMC7_beta-sandw"/>
    <property type="match status" value="1"/>
</dbReference>
<evidence type="ECO:0000256" key="1">
    <source>
        <dbReference type="ARBA" id="ARBA00004167"/>
    </source>
</evidence>
<organism evidence="10 11">
    <name type="scientific">Dermatophagoides pteronyssinus</name>
    <name type="common">European house dust mite</name>
    <dbReference type="NCBI Taxonomy" id="6956"/>
    <lineage>
        <taxon>Eukaryota</taxon>
        <taxon>Metazoa</taxon>
        <taxon>Ecdysozoa</taxon>
        <taxon>Arthropoda</taxon>
        <taxon>Chelicerata</taxon>
        <taxon>Arachnida</taxon>
        <taxon>Acari</taxon>
        <taxon>Acariformes</taxon>
        <taxon>Sarcoptiformes</taxon>
        <taxon>Astigmata</taxon>
        <taxon>Psoroptidia</taxon>
        <taxon>Analgoidea</taxon>
        <taxon>Pyroglyphidae</taxon>
        <taxon>Dermatophagoidinae</taxon>
        <taxon>Dermatophagoides</taxon>
    </lineage>
</organism>
<dbReference type="InterPro" id="IPR019008">
    <property type="entry name" value="Beta_sandwich_EMC7"/>
</dbReference>
<keyword evidence="3 7" id="KW-0812">Transmembrane</keyword>
<comment type="similarity">
    <text evidence="2">Belongs to the EMC7 family.</text>
</comment>
<dbReference type="EMBL" id="NJHN03000063">
    <property type="protein sequence ID" value="KAH9418407.1"/>
    <property type="molecule type" value="Genomic_DNA"/>
</dbReference>
<evidence type="ECO:0000313" key="10">
    <source>
        <dbReference type="EMBL" id="KAH9418407.1"/>
    </source>
</evidence>
<dbReference type="PANTHER" id="PTHR13605">
    <property type="entry name" value="ER MEMBRANE PROTEIN COMPLEX SUBUNIT 7"/>
    <property type="match status" value="1"/>
</dbReference>
<feature type="domain" description="ER membrane protein complex subunit 7 beta-sandwich" evidence="9">
    <location>
        <begin position="59"/>
        <end position="165"/>
    </location>
</feature>
<protein>
    <submittedName>
        <fullName evidence="10">ER membrane protein complex subunit 7</fullName>
    </submittedName>
</protein>
<proteinExistence type="inferred from homology"/>
<dbReference type="Proteomes" id="UP000887458">
    <property type="component" value="Unassembled WGS sequence"/>
</dbReference>
<evidence type="ECO:0000256" key="5">
    <source>
        <dbReference type="ARBA" id="ARBA00022989"/>
    </source>
</evidence>
<evidence type="ECO:0000256" key="8">
    <source>
        <dbReference type="SAM" id="SignalP"/>
    </source>
</evidence>
<evidence type="ECO:0000256" key="6">
    <source>
        <dbReference type="ARBA" id="ARBA00023136"/>
    </source>
</evidence>
<feature type="signal peptide" evidence="8">
    <location>
        <begin position="1"/>
        <end position="21"/>
    </location>
</feature>
<evidence type="ECO:0000256" key="2">
    <source>
        <dbReference type="ARBA" id="ARBA00008880"/>
    </source>
</evidence>
<dbReference type="SUPFAM" id="SSF49452">
    <property type="entry name" value="Starch-binding domain-like"/>
    <property type="match status" value="1"/>
</dbReference>
<dbReference type="InterPro" id="IPR039163">
    <property type="entry name" value="EMC7"/>
</dbReference>
<reference evidence="10 11" key="2">
    <citation type="journal article" date="2022" name="Mol. Biol. Evol.">
        <title>Comparative Genomics Reveals Insights into the Divergent Evolution of Astigmatic Mites and Household Pest Adaptations.</title>
        <authorList>
            <person name="Xiong Q."/>
            <person name="Wan A.T."/>
            <person name="Liu X."/>
            <person name="Fung C.S."/>
            <person name="Xiao X."/>
            <person name="Malainual N."/>
            <person name="Hou J."/>
            <person name="Wang L."/>
            <person name="Wang M."/>
            <person name="Yang K.Y."/>
            <person name="Cui Y."/>
            <person name="Leung E.L."/>
            <person name="Nong W."/>
            <person name="Shin S.K."/>
            <person name="Au S.W."/>
            <person name="Jeong K.Y."/>
            <person name="Chew F.T."/>
            <person name="Hui J.H."/>
            <person name="Leung T.F."/>
            <person name="Tungtrongchitr A."/>
            <person name="Zhong N."/>
            <person name="Liu Z."/>
            <person name="Tsui S.K."/>
        </authorList>
    </citation>
    <scope>NUCLEOTIDE SEQUENCE [LARGE SCALE GENOMIC DNA]</scope>
    <source>
        <strain evidence="10">Derp</strain>
    </source>
</reference>
<keyword evidence="11" id="KW-1185">Reference proteome</keyword>
<sequence length="240" mass="27818">MEHYTNFICFLIIFVIYSVSGQSFDNSQEFASSSSLNELYKIEGKVYSVDGSGPSEQFLVGTKIIVNYGQYYGFLKSDGSFEITNIPPGSYVVEVSNADYFYDSIRVDVNSRGKIRARKTNYIQTTEVIQLAYPLKFKSKAPFKYFQIRESWKITDFIFNPMVLMMVLPLLFIMIAPKIINPQDMETQRELQNLQGSELPEISEVMANMFGKKPLSQQQQQQLQQLKIVKNIFHFKKFYK</sequence>
<evidence type="ECO:0000259" key="9">
    <source>
        <dbReference type="Pfam" id="PF09430"/>
    </source>
</evidence>
<feature type="transmembrane region" description="Helical" evidence="7">
    <location>
        <begin position="157"/>
        <end position="176"/>
    </location>
</feature>
<name>A0ABQ8J781_DERPT</name>
<evidence type="ECO:0000256" key="4">
    <source>
        <dbReference type="ARBA" id="ARBA00022729"/>
    </source>
</evidence>
<comment type="caution">
    <text evidence="10">The sequence shown here is derived from an EMBL/GenBank/DDBJ whole genome shotgun (WGS) entry which is preliminary data.</text>
</comment>
<gene>
    <name evidence="10" type="primary">EMC7</name>
    <name evidence="10" type="ORF">DERP_011269</name>
</gene>
<keyword evidence="6 7" id="KW-0472">Membrane</keyword>
<feature type="chain" id="PRO_5046064665" evidence="8">
    <location>
        <begin position="22"/>
        <end position="240"/>
    </location>
</feature>
<keyword evidence="4 8" id="KW-0732">Signal</keyword>
<dbReference type="InterPro" id="IPR013784">
    <property type="entry name" value="Carb-bd-like_fold"/>
</dbReference>
<evidence type="ECO:0000313" key="11">
    <source>
        <dbReference type="Proteomes" id="UP000887458"/>
    </source>
</evidence>
<evidence type="ECO:0000256" key="3">
    <source>
        <dbReference type="ARBA" id="ARBA00022692"/>
    </source>
</evidence>